<name>A0A2T0UK19_9MICO</name>
<evidence type="ECO:0000313" key="3">
    <source>
        <dbReference type="Proteomes" id="UP000237822"/>
    </source>
</evidence>
<dbReference type="Proteomes" id="UP000237822">
    <property type="component" value="Unassembled WGS sequence"/>
</dbReference>
<dbReference type="PROSITE" id="PS51318">
    <property type="entry name" value="TAT"/>
    <property type="match status" value="1"/>
</dbReference>
<dbReference type="InterPro" id="IPR002591">
    <property type="entry name" value="Phosphodiest/P_Trfase"/>
</dbReference>
<accession>A0A2T0UK19</accession>
<dbReference type="AlphaFoldDB" id="A0A2T0UK19"/>
<sequence>MSHPTRRTTLLAGLAAGAVAAALAASPTATASQTATVAANPAIDRVVAISIDGLRPDAITSLGASKVPNLYRMINEGATTLNARTMVEQTVTLPNHTSMVTGTRIDKTAGGHGVTVNSDTGTTVQASAGRYVSSIFDVVHDRGGRTGLYVAKDKFNVLDRSWNATNGAPDTTGTDEGRDKIDTYRLTDSQGATTALTTTLGSTSPDTFSFLHIALPDSAGHSYGWMSSRYLTAVEQSDALLGQVLKTIDGNAARKADTAVVLTADHGGSGTSHSTTTTRENYTIPFMVWGSGVAAGADLYALNGTSRANPGTAKTSYSGTQPVRNGDLANLTADLLDLPSVPGSQFDTAQDLTVFPAG</sequence>
<dbReference type="PANTHER" id="PTHR10151">
    <property type="entry name" value="ECTONUCLEOTIDE PYROPHOSPHATASE/PHOSPHODIESTERASE"/>
    <property type="match status" value="1"/>
</dbReference>
<keyword evidence="1" id="KW-0732">Signal</keyword>
<evidence type="ECO:0000313" key="2">
    <source>
        <dbReference type="EMBL" id="PRY58234.1"/>
    </source>
</evidence>
<gene>
    <name evidence="2" type="ORF">BCF74_11251</name>
</gene>
<dbReference type="Gene3D" id="3.40.720.10">
    <property type="entry name" value="Alkaline Phosphatase, subunit A"/>
    <property type="match status" value="1"/>
</dbReference>
<dbReference type="InterPro" id="IPR017850">
    <property type="entry name" value="Alkaline_phosphatase_core_sf"/>
</dbReference>
<comment type="caution">
    <text evidence="2">The sequence shown here is derived from an EMBL/GenBank/DDBJ whole genome shotgun (WGS) entry which is preliminary data.</text>
</comment>
<protein>
    <submittedName>
        <fullName evidence="2">Type I phosphodiesterase/nucleotide pyrophosphatase</fullName>
    </submittedName>
</protein>
<dbReference type="OrthoDB" id="9779267at2"/>
<dbReference type="RefSeq" id="WP_106297569.1">
    <property type="nucleotide sequence ID" value="NZ_PVTI01000012.1"/>
</dbReference>
<feature type="chain" id="PRO_5015741602" evidence="1">
    <location>
        <begin position="32"/>
        <end position="358"/>
    </location>
</feature>
<reference evidence="2 3" key="1">
    <citation type="submission" date="2018-03" db="EMBL/GenBank/DDBJ databases">
        <title>Genomic Encyclopedia of Archaeal and Bacterial Type Strains, Phase II (KMG-II): from individual species to whole genera.</title>
        <authorList>
            <person name="Goeker M."/>
        </authorList>
    </citation>
    <scope>NUCLEOTIDE SEQUENCE [LARGE SCALE GENOMIC DNA]</scope>
    <source>
        <strain evidence="2 3">ATCC BAA-1496</strain>
    </source>
</reference>
<feature type="signal peptide" evidence="1">
    <location>
        <begin position="1"/>
        <end position="31"/>
    </location>
</feature>
<dbReference type="Pfam" id="PF01663">
    <property type="entry name" value="Phosphodiest"/>
    <property type="match status" value="1"/>
</dbReference>
<dbReference type="GO" id="GO:0016787">
    <property type="term" value="F:hydrolase activity"/>
    <property type="evidence" value="ECO:0007669"/>
    <property type="project" value="UniProtKB-ARBA"/>
</dbReference>
<organism evidence="2 3">
    <name type="scientific">Knoellia remsis</name>
    <dbReference type="NCBI Taxonomy" id="407159"/>
    <lineage>
        <taxon>Bacteria</taxon>
        <taxon>Bacillati</taxon>
        <taxon>Actinomycetota</taxon>
        <taxon>Actinomycetes</taxon>
        <taxon>Micrococcales</taxon>
        <taxon>Intrasporangiaceae</taxon>
        <taxon>Knoellia</taxon>
    </lineage>
</organism>
<evidence type="ECO:0000256" key="1">
    <source>
        <dbReference type="SAM" id="SignalP"/>
    </source>
</evidence>
<keyword evidence="3" id="KW-1185">Reference proteome</keyword>
<dbReference type="SUPFAM" id="SSF53649">
    <property type="entry name" value="Alkaline phosphatase-like"/>
    <property type="match status" value="1"/>
</dbReference>
<dbReference type="EMBL" id="PVTI01000012">
    <property type="protein sequence ID" value="PRY58234.1"/>
    <property type="molecule type" value="Genomic_DNA"/>
</dbReference>
<dbReference type="PANTHER" id="PTHR10151:SF120">
    <property type="entry name" value="BIS(5'-ADENOSYL)-TRIPHOSPHATASE"/>
    <property type="match status" value="1"/>
</dbReference>
<dbReference type="InterPro" id="IPR006311">
    <property type="entry name" value="TAT_signal"/>
</dbReference>
<proteinExistence type="predicted"/>